<dbReference type="Proteomes" id="UP000292958">
    <property type="component" value="Unassembled WGS sequence"/>
</dbReference>
<evidence type="ECO:0000313" key="5">
    <source>
        <dbReference type="Proteomes" id="UP000292958"/>
    </source>
</evidence>
<evidence type="ECO:0000256" key="1">
    <source>
        <dbReference type="SAM" id="SignalP"/>
    </source>
</evidence>
<dbReference type="GO" id="GO:0009279">
    <property type="term" value="C:cell outer membrane"/>
    <property type="evidence" value="ECO:0007669"/>
    <property type="project" value="TreeGrafter"/>
</dbReference>
<dbReference type="InterPro" id="IPR057601">
    <property type="entry name" value="Oar-like_b-barrel"/>
</dbReference>
<evidence type="ECO:0000313" key="4">
    <source>
        <dbReference type="EMBL" id="RZU40560.1"/>
    </source>
</evidence>
<comment type="caution">
    <text evidence="4">The sequence shown here is derived from an EMBL/GenBank/DDBJ whole genome shotgun (WGS) entry which is preliminary data.</text>
</comment>
<dbReference type="Pfam" id="PF07715">
    <property type="entry name" value="Plug"/>
    <property type="match status" value="1"/>
</dbReference>
<keyword evidence="4" id="KW-0675">Receptor</keyword>
<dbReference type="Gene3D" id="2.60.40.1120">
    <property type="entry name" value="Carboxypeptidase-like, regulatory domain"/>
    <property type="match status" value="1"/>
</dbReference>
<dbReference type="GO" id="GO:0044718">
    <property type="term" value="P:siderophore transmembrane transport"/>
    <property type="evidence" value="ECO:0007669"/>
    <property type="project" value="TreeGrafter"/>
</dbReference>
<dbReference type="SUPFAM" id="SSF49452">
    <property type="entry name" value="Starch-binding domain-like"/>
    <property type="match status" value="1"/>
</dbReference>
<sequence length="1225" mass="132361">MSYKRFLLCCLSVAFVPSFALAQGTTSRIAGIVTDSTGAVISGVSVTATNEGTHVSYVTKSSSSGSYAFDSLQIGSYAVRAELAGFKQFVSTGNVLSIGLPTSVNIAMQIGGTDQTVEVNGGYDLVQTQSSGNFGGTIDNETLTQLPIVGTSGRNPISLTTFIPGVVVSGSYASGGQVSVNGSRDRAWNYVLDGIDANESSSGGGNSSPAHLNPDMLSEFRVLTSNFTAEYGRNTGGQVLMVTKSGTNQYHGNLFEFYQSPFLRANSPVNKSLGQPRSQFVQNMPGGSLGGPIFKNKTFFFVNIELLHAYTGTSVNRIVYTAAARAGNIRYANAAGARNQPYGTAGASVDANGNPIVPVSTYNIAANDPFHVGLDPSVQSFIGLTPLPNNFAVGDGLNTAGYSFVAPANDRQVDETIKIDHIFSDRNAIFGRWYSGHQNTYADSLNGGLQTFPGAPAQVNTFRQPRNLAINWRLNPTANTTNEVVVGMNRFGYAFVNPALGEGAATTPYNFNNSVYLPRNSYISNNRYLTTYQLVDNYTWVKGAHIFKGGINFRYGREIDNRGSIGSVNVTPQVSFSTTNNPVDIANYNVPTTGINTTFDQPTLTSAVNDLLGRVGSVTAGYVSNSASTAFDPAGTINIMDSRWPEYDFYIQDSWKILPNLVLDYGLRLDARMAPRFRGFPLLVPNQNVLLGAQINGPLTFVPGKEYNDDWNNFGPSVGFAWDPYRNGKTSLRGNFRVGYDRINSFSFTSSVFQGMPGLTYQANDTTSGQDNFAAGRMGVRAQSWAPPVPGTTPTALRTPPPFSANSVTVADPNMRTPKVYMWGLSVQQEMAKDVVFTLTYIGNHGIGLYGGYDSNQVNYRANGFLDAFNTVKSGQDSSLMTRIISGDSRRKAGETGAAFLQRNYASYLTLNNVAGLAQVLGQRIQGDGNSLVVDSGLPANFFKPYSQYLGAVNVLTTKDYSNYNGLQAQIEKRFSDGFLMTVSYTFSKALDLRSYDPAFTTVAQGSTLSSTGTPFDFNNPRLNYAPADFDNTQVVTGYWSYRLPFGRGKKIGNQWNRTLDLMAGGWEISGNGNWYSGRPITFFAGSNTYGSAVGTPASCITPGACSPKMGKMHVESGQSFYFTAAQKALLVTPAAGEFSNLGRNYFRQPGVWNVDATVSKEFRITDSQLVQARLEMQNAANVTTYDTFGSELITSSVFTRRNAGVDGVVNNSPRRMQLAVKYIF</sequence>
<dbReference type="GO" id="GO:0015344">
    <property type="term" value="F:siderophore uptake transmembrane transporter activity"/>
    <property type="evidence" value="ECO:0007669"/>
    <property type="project" value="TreeGrafter"/>
</dbReference>
<feature type="domain" description="TonB-dependent transporter Oar-like beta-barrel" evidence="3">
    <location>
        <begin position="242"/>
        <end position="1203"/>
    </location>
</feature>
<dbReference type="EMBL" id="SHKW01000001">
    <property type="protein sequence ID" value="RZU40560.1"/>
    <property type="molecule type" value="Genomic_DNA"/>
</dbReference>
<dbReference type="PANTHER" id="PTHR30069:SF46">
    <property type="entry name" value="OAR PROTEIN"/>
    <property type="match status" value="1"/>
</dbReference>
<dbReference type="InterPro" id="IPR012910">
    <property type="entry name" value="Plug_dom"/>
</dbReference>
<accession>A0A4Q7YSM5</accession>
<proteinExistence type="predicted"/>
<keyword evidence="1" id="KW-0732">Signal</keyword>
<gene>
    <name evidence="4" type="ORF">BDD14_2029</name>
</gene>
<dbReference type="Pfam" id="PF25183">
    <property type="entry name" value="OMP_b-brl_4"/>
    <property type="match status" value="1"/>
</dbReference>
<name>A0A4Q7YSM5_9BACT</name>
<organism evidence="4 5">
    <name type="scientific">Edaphobacter modestus</name>
    <dbReference type="NCBI Taxonomy" id="388466"/>
    <lineage>
        <taxon>Bacteria</taxon>
        <taxon>Pseudomonadati</taxon>
        <taxon>Acidobacteriota</taxon>
        <taxon>Terriglobia</taxon>
        <taxon>Terriglobales</taxon>
        <taxon>Acidobacteriaceae</taxon>
        <taxon>Edaphobacter</taxon>
    </lineage>
</organism>
<keyword evidence="5" id="KW-1185">Reference proteome</keyword>
<reference evidence="4 5" key="1">
    <citation type="submission" date="2019-02" db="EMBL/GenBank/DDBJ databases">
        <title>Genomic Encyclopedia of Archaeal and Bacterial Type Strains, Phase II (KMG-II): from individual species to whole genera.</title>
        <authorList>
            <person name="Goeker M."/>
        </authorList>
    </citation>
    <scope>NUCLEOTIDE SEQUENCE [LARGE SCALE GENOMIC DNA]</scope>
    <source>
        <strain evidence="4 5">DSM 18101</strain>
    </source>
</reference>
<dbReference type="Gene3D" id="2.170.130.10">
    <property type="entry name" value="TonB-dependent receptor, plug domain"/>
    <property type="match status" value="1"/>
</dbReference>
<feature type="signal peptide" evidence="1">
    <location>
        <begin position="1"/>
        <end position="22"/>
    </location>
</feature>
<dbReference type="Pfam" id="PF13620">
    <property type="entry name" value="CarboxypepD_reg"/>
    <property type="match status" value="1"/>
</dbReference>
<dbReference type="InterPro" id="IPR039426">
    <property type="entry name" value="TonB-dep_rcpt-like"/>
</dbReference>
<dbReference type="OrthoDB" id="127064at2"/>
<dbReference type="InterPro" id="IPR037066">
    <property type="entry name" value="Plug_dom_sf"/>
</dbReference>
<dbReference type="AlphaFoldDB" id="A0A4Q7YSM5"/>
<dbReference type="RefSeq" id="WP_130418614.1">
    <property type="nucleotide sequence ID" value="NZ_SHKW01000001.1"/>
</dbReference>
<dbReference type="SUPFAM" id="SSF56935">
    <property type="entry name" value="Porins"/>
    <property type="match status" value="1"/>
</dbReference>
<dbReference type="InterPro" id="IPR013784">
    <property type="entry name" value="Carb-bd-like_fold"/>
</dbReference>
<feature type="chain" id="PRO_5020284703" evidence="1">
    <location>
        <begin position="23"/>
        <end position="1225"/>
    </location>
</feature>
<dbReference type="PANTHER" id="PTHR30069">
    <property type="entry name" value="TONB-DEPENDENT OUTER MEMBRANE RECEPTOR"/>
    <property type="match status" value="1"/>
</dbReference>
<protein>
    <submittedName>
        <fullName evidence="4">TonB-dependent receptor-like protein</fullName>
    </submittedName>
</protein>
<feature type="domain" description="TonB-dependent receptor plug" evidence="2">
    <location>
        <begin position="157"/>
        <end position="237"/>
    </location>
</feature>
<evidence type="ECO:0000259" key="2">
    <source>
        <dbReference type="Pfam" id="PF07715"/>
    </source>
</evidence>
<dbReference type="GO" id="GO:0030246">
    <property type="term" value="F:carbohydrate binding"/>
    <property type="evidence" value="ECO:0007669"/>
    <property type="project" value="InterPro"/>
</dbReference>
<evidence type="ECO:0000259" key="3">
    <source>
        <dbReference type="Pfam" id="PF25183"/>
    </source>
</evidence>